<name>A0A6A6IFL5_9PLEO</name>
<keyword evidence="1" id="KW-0472">Membrane</keyword>
<protein>
    <submittedName>
        <fullName evidence="3">Uncharacterized protein</fullName>
    </submittedName>
</protein>
<feature type="signal peptide" evidence="2">
    <location>
        <begin position="1"/>
        <end position="20"/>
    </location>
</feature>
<keyword evidence="1" id="KW-0812">Transmembrane</keyword>
<feature type="transmembrane region" description="Helical" evidence="1">
    <location>
        <begin position="347"/>
        <end position="369"/>
    </location>
</feature>
<organism evidence="3 4">
    <name type="scientific">Trematosphaeria pertusa</name>
    <dbReference type="NCBI Taxonomy" id="390896"/>
    <lineage>
        <taxon>Eukaryota</taxon>
        <taxon>Fungi</taxon>
        <taxon>Dikarya</taxon>
        <taxon>Ascomycota</taxon>
        <taxon>Pezizomycotina</taxon>
        <taxon>Dothideomycetes</taxon>
        <taxon>Pleosporomycetidae</taxon>
        <taxon>Pleosporales</taxon>
        <taxon>Massarineae</taxon>
        <taxon>Trematosphaeriaceae</taxon>
        <taxon>Trematosphaeria</taxon>
    </lineage>
</organism>
<proteinExistence type="predicted"/>
<dbReference type="GeneID" id="54575296"/>
<gene>
    <name evidence="3" type="ORF">BU26DRAFT_314820</name>
</gene>
<feature type="transmembrane region" description="Helical" evidence="1">
    <location>
        <begin position="232"/>
        <end position="254"/>
    </location>
</feature>
<feature type="chain" id="PRO_5025549870" evidence="2">
    <location>
        <begin position="21"/>
        <end position="425"/>
    </location>
</feature>
<keyword evidence="2" id="KW-0732">Signal</keyword>
<dbReference type="OrthoDB" id="5406607at2759"/>
<evidence type="ECO:0000313" key="3">
    <source>
        <dbReference type="EMBL" id="KAF2249231.1"/>
    </source>
</evidence>
<dbReference type="EMBL" id="ML987195">
    <property type="protein sequence ID" value="KAF2249231.1"/>
    <property type="molecule type" value="Genomic_DNA"/>
</dbReference>
<accession>A0A6A6IFL5</accession>
<evidence type="ECO:0000256" key="1">
    <source>
        <dbReference type="SAM" id="Phobius"/>
    </source>
</evidence>
<evidence type="ECO:0000313" key="4">
    <source>
        <dbReference type="Proteomes" id="UP000800094"/>
    </source>
</evidence>
<keyword evidence="4" id="KW-1185">Reference proteome</keyword>
<evidence type="ECO:0000256" key="2">
    <source>
        <dbReference type="SAM" id="SignalP"/>
    </source>
</evidence>
<reference evidence="3" key="1">
    <citation type="journal article" date="2020" name="Stud. Mycol.">
        <title>101 Dothideomycetes genomes: a test case for predicting lifestyles and emergence of pathogens.</title>
        <authorList>
            <person name="Haridas S."/>
            <person name="Albert R."/>
            <person name="Binder M."/>
            <person name="Bloem J."/>
            <person name="Labutti K."/>
            <person name="Salamov A."/>
            <person name="Andreopoulos B."/>
            <person name="Baker S."/>
            <person name="Barry K."/>
            <person name="Bills G."/>
            <person name="Bluhm B."/>
            <person name="Cannon C."/>
            <person name="Castanera R."/>
            <person name="Culley D."/>
            <person name="Daum C."/>
            <person name="Ezra D."/>
            <person name="Gonzalez J."/>
            <person name="Henrissat B."/>
            <person name="Kuo A."/>
            <person name="Liang C."/>
            <person name="Lipzen A."/>
            <person name="Lutzoni F."/>
            <person name="Magnuson J."/>
            <person name="Mondo S."/>
            <person name="Nolan M."/>
            <person name="Ohm R."/>
            <person name="Pangilinan J."/>
            <person name="Park H.-J."/>
            <person name="Ramirez L."/>
            <person name="Alfaro M."/>
            <person name="Sun H."/>
            <person name="Tritt A."/>
            <person name="Yoshinaga Y."/>
            <person name="Zwiers L.-H."/>
            <person name="Turgeon B."/>
            <person name="Goodwin S."/>
            <person name="Spatafora J."/>
            <person name="Crous P."/>
            <person name="Grigoriev I."/>
        </authorList>
    </citation>
    <scope>NUCLEOTIDE SEQUENCE</scope>
    <source>
        <strain evidence="3">CBS 122368</strain>
    </source>
</reference>
<sequence>MAFFTVLVFIAIAHLNVVQAFPSSAGDATAANDTVALPPGTSNHGDPSLICRPARWTDIVVFYLGNYVAHAATVVLQPGSSPLDTATAIVVAFLLPGAGIFQALEAIATRAIFQNNDLQAAARAGALCTMFANVTIDRDRFRKAGVKLVARGSFSSKSSWLGDLRVHGIYRLPAGYILLRLPPDCQLAADTGNLAPHLCSNYNVLKIIVALAQTLYAVTTLYDTQGDQLERFGYAAFGLTVTPYLFMSTLNLMGNLIRPDYPAMYLVRSRDMDELARTCPQSIDGTVGSLTATYEQSLIEKIVLNHELGGYHQQPQGGGQGAGGSLHGVSRSAQENHQELHHGVFRLASLSFALMATCGFILSFIPIAVIGGMTRFRPGHSTHAQRSWIMSWIVFGAYLGWWQGPHLRLIQRARFGRNDSGWPGD</sequence>
<dbReference type="RefSeq" id="XP_033684235.1">
    <property type="nucleotide sequence ID" value="XM_033821966.1"/>
</dbReference>
<dbReference type="Proteomes" id="UP000800094">
    <property type="component" value="Unassembled WGS sequence"/>
</dbReference>
<keyword evidence="1" id="KW-1133">Transmembrane helix</keyword>
<dbReference type="AlphaFoldDB" id="A0A6A6IFL5"/>
<feature type="transmembrane region" description="Helical" evidence="1">
    <location>
        <begin position="389"/>
        <end position="407"/>
    </location>
</feature>